<reference evidence="1" key="1">
    <citation type="submission" date="2019-08" db="EMBL/GenBank/DDBJ databases">
        <authorList>
            <person name="Kucharzyk K."/>
            <person name="Murdoch R.W."/>
            <person name="Higgins S."/>
            <person name="Loffler F."/>
        </authorList>
    </citation>
    <scope>NUCLEOTIDE SEQUENCE</scope>
</reference>
<organism evidence="1">
    <name type="scientific">bioreactor metagenome</name>
    <dbReference type="NCBI Taxonomy" id="1076179"/>
    <lineage>
        <taxon>unclassified sequences</taxon>
        <taxon>metagenomes</taxon>
        <taxon>ecological metagenomes</taxon>
    </lineage>
</organism>
<gene>
    <name evidence="1" type="ORF">SDC9_169433</name>
</gene>
<dbReference type="AlphaFoldDB" id="A0A645G7T8"/>
<protein>
    <submittedName>
        <fullName evidence="1">Uncharacterized protein</fullName>
    </submittedName>
</protein>
<comment type="caution">
    <text evidence="1">The sequence shown here is derived from an EMBL/GenBank/DDBJ whole genome shotgun (WGS) entry which is preliminary data.</text>
</comment>
<name>A0A645G7T8_9ZZZZ</name>
<accession>A0A645G7T8</accession>
<proteinExistence type="predicted"/>
<sequence>MTEFKADAQPGQLLRQVAAHFGVDGVQHLRRTLDDGDFQPAMTEVFSHFQPDVSGSGDQGAARPGVNPGDHLVHIRDGPEAEHPAGIGSRQFLPDGAGTGGQQQLVVMLHISFPVAADGDGVRFRVDGDGFAAGADVDAEPFREHVRRNDQQAFPFGNDAAGMIRQPAVGVRNILPALKQDDLCRLVKPSQPCRRAGSAGHAAHNENFLAHENTFSNLLMNYQSWDKKPHDKFTLPADFVP</sequence>
<dbReference type="EMBL" id="VSSQ01070199">
    <property type="protein sequence ID" value="MPN22050.1"/>
    <property type="molecule type" value="Genomic_DNA"/>
</dbReference>
<evidence type="ECO:0000313" key="1">
    <source>
        <dbReference type="EMBL" id="MPN22050.1"/>
    </source>
</evidence>